<keyword evidence="2" id="KW-1185">Reference proteome</keyword>
<proteinExistence type="predicted"/>
<sequence length="751" mass="83622">MKKSYTYLILLCILFHASFANAQPISFRLDSVRQKLTAAVADYYKRYPQEKIFLHTDQNVYVGGQTIWYKAYAQAFGKPSMLSGVVYVRLSDARGRLIKQDMLPLKNGTAHGNIDLPDTLPTSRYQMRAFTSWMLNFDDDGIYHQDLYIQNTRTPVSKIPETNNVKAYRINFYPEGGDLVESNLSGIAFKATDERGLPVKVYGTVLNDKKQMVAKLATVHDGLGSFDLKTDANETYTAKVHFPDSSVQTIALPKVKKTGAVLRIIANTTTELEVMIIYQGQQGSYKDIIVAAVQNNGICGTYPLQLSRGANVFSFKKSSFSTGVLRLTVFDERALPLAERLVYINNNDQLNLSAQKDTVSFNPKGKNVFTLNLKGGDNQPVKANLSVAVTDAGMGPEPDNNICSYFLISSELHGYIHQPAYYFSNNSDTLKQQLDLVMLTSGWRHFKWDTVFNDKPRPLKYAFEHTPVIAGKIKNYNQKDDLQLKMLITNSDSSKNLVIAEPDSTGVFILKDYDRAGTANISYEVVNKKNKRQSVKVAFFKRDVDSVQFMASLRDTTIIRKPVISPAYIENAKAEQQARLNSGGIILKTVNINERKLSPTEILIKNHVQHLETDHAYTLDLANAPSIPPGNIITFINGKFPGLVITPSTDGQGASNFTYHGPSSLMLGKTGPDQVPNEPYFYIDEASATIGEVINIPLDDVALIRFAPPPVWFAPGNGGPTGALLIYTKRFGDEKKRNHSTFDQYSSMAIV</sequence>
<gene>
    <name evidence="1" type="ORF">MgSA37_03372</name>
</gene>
<dbReference type="Proteomes" id="UP000218263">
    <property type="component" value="Chromosome"/>
</dbReference>
<dbReference type="OrthoDB" id="679547at2"/>
<dbReference type="RefSeq" id="WP_096353411.1">
    <property type="nucleotide sequence ID" value="NZ_AP017313.1"/>
</dbReference>
<evidence type="ECO:0000313" key="2">
    <source>
        <dbReference type="Proteomes" id="UP000218263"/>
    </source>
</evidence>
<dbReference type="EMBL" id="AP017313">
    <property type="protein sequence ID" value="BAU55191.1"/>
    <property type="molecule type" value="Genomic_DNA"/>
</dbReference>
<name>A0A0X8X3V2_9SPHI</name>
<dbReference type="Gene3D" id="2.60.40.1930">
    <property type="match status" value="1"/>
</dbReference>
<protein>
    <submittedName>
        <fullName evidence="1">MG2 domain protein</fullName>
    </submittedName>
</protein>
<reference evidence="1 2" key="1">
    <citation type="submission" date="2015-12" db="EMBL/GenBank/DDBJ databases">
        <title>Genome sequence of Mucilaginibacter gotjawali.</title>
        <authorList>
            <person name="Lee J.S."/>
            <person name="Lee K.C."/>
            <person name="Kim K.K."/>
            <person name="Lee B.W."/>
        </authorList>
    </citation>
    <scope>NUCLEOTIDE SEQUENCE [LARGE SCALE GENOMIC DNA]</scope>
    <source>
        <strain evidence="1 2">SA3-7</strain>
    </source>
</reference>
<dbReference type="KEGG" id="mgot:MgSA37_03372"/>
<organism evidence="1 2">
    <name type="scientific">Mucilaginibacter gotjawali</name>
    <dbReference type="NCBI Taxonomy" id="1550579"/>
    <lineage>
        <taxon>Bacteria</taxon>
        <taxon>Pseudomonadati</taxon>
        <taxon>Bacteroidota</taxon>
        <taxon>Sphingobacteriia</taxon>
        <taxon>Sphingobacteriales</taxon>
        <taxon>Sphingobacteriaceae</taxon>
        <taxon>Mucilaginibacter</taxon>
    </lineage>
</organism>
<evidence type="ECO:0000313" key="1">
    <source>
        <dbReference type="EMBL" id="BAU55191.1"/>
    </source>
</evidence>
<dbReference type="AlphaFoldDB" id="A0A0X8X3V2"/>
<accession>A0A0X8X3V2</accession>